<evidence type="ECO:0000256" key="5">
    <source>
        <dbReference type="ARBA" id="ARBA00023136"/>
    </source>
</evidence>
<reference evidence="7 8" key="1">
    <citation type="submission" date="2017-11" db="EMBL/GenBank/DDBJ databases">
        <title>Infants hospitalized years apart are colonized by the same room-sourced microbial strains.</title>
        <authorList>
            <person name="Brooks B."/>
            <person name="Olm M.R."/>
            <person name="Firek B.A."/>
            <person name="Baker R."/>
            <person name="Thomas B.C."/>
            <person name="Morowitz M.J."/>
            <person name="Banfield J.F."/>
        </authorList>
    </citation>
    <scope>NUCLEOTIDE SEQUENCE [LARGE SCALE GENOMIC DNA]</scope>
    <source>
        <strain evidence="7">S2_009_000_R2_76</strain>
    </source>
</reference>
<protein>
    <submittedName>
        <fullName evidence="7">Lysine transporter LysE</fullName>
    </submittedName>
</protein>
<keyword evidence="2" id="KW-1003">Cell membrane</keyword>
<name>A0A2W5F8B1_9SPHI</name>
<keyword evidence="5 6" id="KW-0472">Membrane</keyword>
<dbReference type="Pfam" id="PF01810">
    <property type="entry name" value="LysE"/>
    <property type="match status" value="1"/>
</dbReference>
<feature type="transmembrane region" description="Helical" evidence="6">
    <location>
        <begin position="155"/>
        <end position="175"/>
    </location>
</feature>
<evidence type="ECO:0000256" key="2">
    <source>
        <dbReference type="ARBA" id="ARBA00022475"/>
    </source>
</evidence>
<keyword evidence="4 6" id="KW-1133">Transmembrane helix</keyword>
<evidence type="ECO:0000256" key="3">
    <source>
        <dbReference type="ARBA" id="ARBA00022692"/>
    </source>
</evidence>
<evidence type="ECO:0000256" key="1">
    <source>
        <dbReference type="ARBA" id="ARBA00004651"/>
    </source>
</evidence>
<evidence type="ECO:0000313" key="7">
    <source>
        <dbReference type="EMBL" id="PZP49890.1"/>
    </source>
</evidence>
<keyword evidence="3 6" id="KW-0812">Transmembrane</keyword>
<comment type="caution">
    <text evidence="7">The sequence shown here is derived from an EMBL/GenBank/DDBJ whole genome shotgun (WGS) entry which is preliminary data.</text>
</comment>
<dbReference type="GO" id="GO:0005886">
    <property type="term" value="C:plasma membrane"/>
    <property type="evidence" value="ECO:0007669"/>
    <property type="project" value="UniProtKB-SubCell"/>
</dbReference>
<dbReference type="GO" id="GO:0015171">
    <property type="term" value="F:amino acid transmembrane transporter activity"/>
    <property type="evidence" value="ECO:0007669"/>
    <property type="project" value="TreeGrafter"/>
</dbReference>
<comment type="subcellular location">
    <subcellularLocation>
        <location evidence="1">Cell membrane</location>
        <topology evidence="1">Multi-pass membrane protein</topology>
    </subcellularLocation>
</comment>
<dbReference type="PANTHER" id="PTHR30086">
    <property type="entry name" value="ARGININE EXPORTER PROTEIN ARGO"/>
    <property type="match status" value="1"/>
</dbReference>
<feature type="transmembrane region" description="Helical" evidence="6">
    <location>
        <begin position="196"/>
        <end position="216"/>
    </location>
</feature>
<feature type="transmembrane region" description="Helical" evidence="6">
    <location>
        <begin position="6"/>
        <end position="27"/>
    </location>
</feature>
<dbReference type="PANTHER" id="PTHR30086:SF20">
    <property type="entry name" value="ARGININE EXPORTER PROTEIN ARGO-RELATED"/>
    <property type="match status" value="1"/>
</dbReference>
<dbReference type="Proteomes" id="UP000249645">
    <property type="component" value="Unassembled WGS sequence"/>
</dbReference>
<evidence type="ECO:0000256" key="4">
    <source>
        <dbReference type="ARBA" id="ARBA00022989"/>
    </source>
</evidence>
<evidence type="ECO:0000313" key="8">
    <source>
        <dbReference type="Proteomes" id="UP000249645"/>
    </source>
</evidence>
<evidence type="ECO:0000256" key="6">
    <source>
        <dbReference type="SAM" id="Phobius"/>
    </source>
</evidence>
<organism evidence="7 8">
    <name type="scientific">Pseudopedobacter saltans</name>
    <dbReference type="NCBI Taxonomy" id="151895"/>
    <lineage>
        <taxon>Bacteria</taxon>
        <taxon>Pseudomonadati</taxon>
        <taxon>Bacteroidota</taxon>
        <taxon>Sphingobacteriia</taxon>
        <taxon>Sphingobacteriales</taxon>
        <taxon>Sphingobacteriaceae</taxon>
        <taxon>Pseudopedobacter</taxon>
    </lineage>
</organism>
<feature type="transmembrane region" description="Helical" evidence="6">
    <location>
        <begin position="72"/>
        <end position="90"/>
    </location>
</feature>
<accession>A0A2W5F8B1</accession>
<proteinExistence type="predicted"/>
<dbReference type="EMBL" id="QFOI01000090">
    <property type="protein sequence ID" value="PZP49890.1"/>
    <property type="molecule type" value="Genomic_DNA"/>
</dbReference>
<feature type="transmembrane region" description="Helical" evidence="6">
    <location>
        <begin position="39"/>
        <end position="60"/>
    </location>
</feature>
<dbReference type="InterPro" id="IPR001123">
    <property type="entry name" value="LeuE-type"/>
</dbReference>
<dbReference type="AlphaFoldDB" id="A0A2W5F8B1"/>
<gene>
    <name evidence="7" type="ORF">DI598_06775</name>
</gene>
<feature type="transmembrane region" description="Helical" evidence="6">
    <location>
        <begin position="111"/>
        <end position="135"/>
    </location>
</feature>
<sequence length="218" mass="23972">MLSAILKGLAMGLILSISVGPIIFAIIRQSVINGHKNGLFFVLGVSVSDITVVVICNFFSSLFQSAMAHEKIIGVVGSIFLFAIGIYNLFFKKPISAQEMAKVENKQTSSALLSSFFSGYFMNILNPGVFIFWFAASATLMTTSLASEHPLRYRFTAFAVCLIFVLAFDILKVFLSGKIRNRLTPHNVHLINRFSGFIMIVFAFVLLVGVMSGKLLSH</sequence>